<feature type="region of interest" description="Disordered" evidence="1">
    <location>
        <begin position="211"/>
        <end position="238"/>
    </location>
</feature>
<name>A0AA39FY91_9HYME</name>
<reference evidence="3" key="1">
    <citation type="journal article" date="2023" name="bioRxiv">
        <title>Scaffold-level genome assemblies of two parasitoid biocontrol wasps reveal the parthenogenesis mechanism and an associated novel virus.</title>
        <authorList>
            <person name="Inwood S."/>
            <person name="Skelly J."/>
            <person name="Guhlin J."/>
            <person name="Harrop T."/>
            <person name="Goldson S."/>
            <person name="Dearden P."/>
        </authorList>
    </citation>
    <scope>NUCLEOTIDE SEQUENCE</scope>
    <source>
        <strain evidence="3">Irish</strain>
        <tissue evidence="3">Whole body</tissue>
    </source>
</reference>
<protein>
    <submittedName>
        <fullName evidence="3">Uncharacterized protein</fullName>
    </submittedName>
</protein>
<dbReference type="AlphaFoldDB" id="A0AA39FY91"/>
<proteinExistence type="predicted"/>
<sequence>MACDLFIHHFFRVIPDPKMTLFMGAAVAIGVTYACIAPWLLCYPNTNEEESQNRNSQESDNNVSSADQTLTSTNIRITGLRGLNFVSVTMPNHPSFKRMSSRNLEASSNLRSISNQTFNGEHVSEEYPLINRHQDEIRQSPLPTIHISSASTDTTVYPLSSEMSLHSLENDKPASRIPQIISIDSNNSPCDAIRSHDVKDDCFKIIQTLPKIRKPPRAHPPNSRLSQNSSIPKQDYSVSSLNEIGTGVRRKGQRNNFVDNKNLKASCVVERKLHSMNLSGTSSKIVGVNLSCDRTRRHSLYPDVVVRNNSSSTTASSYLDDYQKSGDVGEKQDLISECSTNSLGKIDLNSCVVDQLSSSVEKMEMVSEKSGNKSRITKFFRKKCKKIWNNVNKNNNFENFIKSESSIESISKNIPASHSTFNENSHLPGEVQGQLSEFKCKSEIVQGHCEDCHIKNMNIMTNKKFNMYKQHFDSRGIPSFCALDSHETIKLKKTSPIFSNIPPFQEEITNHRSSSCRKIFEHSDDEPLDLSTKSKVFQPDNNTENINNNIDNNCPLETMSKNTLKQRSNLIFTNSFNNKFFKKRKCQSLSESNQTNILGSISRLCYRSQ</sequence>
<keyword evidence="4" id="KW-1185">Reference proteome</keyword>
<dbReference type="Proteomes" id="UP001168990">
    <property type="component" value="Unassembled WGS sequence"/>
</dbReference>
<comment type="caution">
    <text evidence="3">The sequence shown here is derived from an EMBL/GenBank/DDBJ whole genome shotgun (WGS) entry which is preliminary data.</text>
</comment>
<dbReference type="EMBL" id="JAQQBS010000001">
    <property type="protein sequence ID" value="KAK0178049.1"/>
    <property type="molecule type" value="Genomic_DNA"/>
</dbReference>
<evidence type="ECO:0000256" key="1">
    <source>
        <dbReference type="SAM" id="MobiDB-lite"/>
    </source>
</evidence>
<feature type="compositionally biased region" description="Polar residues" evidence="1">
    <location>
        <begin position="223"/>
        <end position="238"/>
    </location>
</feature>
<evidence type="ECO:0000313" key="4">
    <source>
        <dbReference type="Proteomes" id="UP001168990"/>
    </source>
</evidence>
<keyword evidence="2" id="KW-0472">Membrane</keyword>
<evidence type="ECO:0000313" key="3">
    <source>
        <dbReference type="EMBL" id="KAK0178049.1"/>
    </source>
</evidence>
<keyword evidence="2" id="KW-1133">Transmembrane helix</keyword>
<reference evidence="3" key="2">
    <citation type="submission" date="2023-03" db="EMBL/GenBank/DDBJ databases">
        <authorList>
            <person name="Inwood S.N."/>
            <person name="Skelly J.G."/>
            <person name="Guhlin J."/>
            <person name="Harrop T.W.R."/>
            <person name="Goldson S.G."/>
            <person name="Dearden P.K."/>
        </authorList>
    </citation>
    <scope>NUCLEOTIDE SEQUENCE</scope>
    <source>
        <strain evidence="3">Irish</strain>
        <tissue evidence="3">Whole body</tissue>
    </source>
</reference>
<accession>A0AA39FY91</accession>
<gene>
    <name evidence="3" type="ORF">PV328_002034</name>
</gene>
<keyword evidence="2" id="KW-0812">Transmembrane</keyword>
<evidence type="ECO:0000256" key="2">
    <source>
        <dbReference type="SAM" id="Phobius"/>
    </source>
</evidence>
<organism evidence="3 4">
    <name type="scientific">Microctonus aethiopoides</name>
    <dbReference type="NCBI Taxonomy" id="144406"/>
    <lineage>
        <taxon>Eukaryota</taxon>
        <taxon>Metazoa</taxon>
        <taxon>Ecdysozoa</taxon>
        <taxon>Arthropoda</taxon>
        <taxon>Hexapoda</taxon>
        <taxon>Insecta</taxon>
        <taxon>Pterygota</taxon>
        <taxon>Neoptera</taxon>
        <taxon>Endopterygota</taxon>
        <taxon>Hymenoptera</taxon>
        <taxon>Apocrita</taxon>
        <taxon>Ichneumonoidea</taxon>
        <taxon>Braconidae</taxon>
        <taxon>Euphorinae</taxon>
        <taxon>Microctonus</taxon>
    </lineage>
</organism>
<feature type="transmembrane region" description="Helical" evidence="2">
    <location>
        <begin position="21"/>
        <end position="41"/>
    </location>
</feature>